<dbReference type="Pfam" id="PF07784">
    <property type="entry name" value="DUF1622"/>
    <property type="match status" value="1"/>
</dbReference>
<keyword evidence="1" id="KW-0472">Membrane</keyword>
<keyword evidence="3" id="KW-1185">Reference proteome</keyword>
<dbReference type="Proteomes" id="UP000198339">
    <property type="component" value="Unassembled WGS sequence"/>
</dbReference>
<protein>
    <submittedName>
        <fullName evidence="2">Uncharacterized membrane protein</fullName>
    </submittedName>
</protein>
<dbReference type="RefSeq" id="WP_089216656.1">
    <property type="nucleotide sequence ID" value="NZ_CP076394.1"/>
</dbReference>
<feature type="transmembrane region" description="Helical" evidence="1">
    <location>
        <begin position="6"/>
        <end position="28"/>
    </location>
</feature>
<name>A0A239JNJ7_9SPHN</name>
<evidence type="ECO:0000256" key="1">
    <source>
        <dbReference type="SAM" id="Phobius"/>
    </source>
</evidence>
<reference evidence="2 3" key="1">
    <citation type="submission" date="2017-06" db="EMBL/GenBank/DDBJ databases">
        <authorList>
            <person name="Kim H.J."/>
            <person name="Triplett B.A."/>
        </authorList>
    </citation>
    <scope>NUCLEOTIDE SEQUENCE [LARGE SCALE GENOMIC DNA]</scope>
    <source>
        <strain evidence="2 3">DS15</strain>
    </source>
</reference>
<proteinExistence type="predicted"/>
<evidence type="ECO:0000313" key="2">
    <source>
        <dbReference type="EMBL" id="SNT07339.1"/>
    </source>
</evidence>
<dbReference type="InterPro" id="IPR012427">
    <property type="entry name" value="DUF1622"/>
</dbReference>
<dbReference type="PANTHER" id="PTHR38468">
    <property type="entry name" value="SLL0939 PROTEIN"/>
    <property type="match status" value="1"/>
</dbReference>
<dbReference type="EMBL" id="FZPA01000010">
    <property type="protein sequence ID" value="SNT07339.1"/>
    <property type="molecule type" value="Genomic_DNA"/>
</dbReference>
<keyword evidence="1" id="KW-0812">Transmembrane</keyword>
<sequence length="123" mass="13518">MEEIDILAEYVAIGVNILAIAAIAVGSIQGAVGLARGLLTNASEDDLRPVWLAFGRWLVAGLTFQLASDIVETTFAPTWDDIGKLGAIAVIRTFLNYFLNKDMNELRERGREEAREGRAEKRP</sequence>
<dbReference type="OrthoDB" id="9812897at2"/>
<organism evidence="2 3">
    <name type="scientific">Sphingopyxis indica</name>
    <dbReference type="NCBI Taxonomy" id="436663"/>
    <lineage>
        <taxon>Bacteria</taxon>
        <taxon>Pseudomonadati</taxon>
        <taxon>Pseudomonadota</taxon>
        <taxon>Alphaproteobacteria</taxon>
        <taxon>Sphingomonadales</taxon>
        <taxon>Sphingomonadaceae</taxon>
        <taxon>Sphingopyxis</taxon>
    </lineage>
</organism>
<keyword evidence="1" id="KW-1133">Transmembrane helix</keyword>
<dbReference type="AlphaFoldDB" id="A0A239JNJ7"/>
<evidence type="ECO:0000313" key="3">
    <source>
        <dbReference type="Proteomes" id="UP000198339"/>
    </source>
</evidence>
<accession>A0A239JNJ7</accession>
<gene>
    <name evidence="2" type="ORF">SAMN06295955_110172</name>
</gene>
<dbReference type="PANTHER" id="PTHR38468:SF1">
    <property type="entry name" value="SLL0939 PROTEIN"/>
    <property type="match status" value="1"/>
</dbReference>